<dbReference type="Gramene" id="ONIVA07G25460.1">
    <property type="protein sequence ID" value="ONIVA07G25460.1"/>
    <property type="gene ID" value="ONIVA07G25460"/>
</dbReference>
<dbReference type="InterPro" id="IPR015943">
    <property type="entry name" value="WD40/YVTN_repeat-like_dom_sf"/>
</dbReference>
<dbReference type="InterPro" id="IPR001680">
    <property type="entry name" value="WD40_rpt"/>
</dbReference>
<evidence type="ECO:0000256" key="3">
    <source>
        <dbReference type="ARBA" id="ARBA00022737"/>
    </source>
</evidence>
<sequence>MTATTPPAVAVAGESPPPLVHLAFNLYSTGFIAATATGLRVFSCFSSPLNKVFARDVEVCPEDDGGCGGGGWKVAIAEMFNEAFAAVVFRRKKGGGGGTVDKICFWSIPNGRMYCMHKTLPFDGAVRGVRLVGEFLLVAGDERAALYELPHAGAPPKKVKVVETAANPLGLGAVVQPDGNAWFVAAAPQRMKGMVQVHRLAEDHVYVGAHYSSLAAIALSADGRLLATAGSKGTLVRIFSTSDGKLLQATFKLHGLYEESGATAAAGDMRDRNQSTCAVVRRAGAGFEVRRFRPGSLNYSSRYDSVRIGGGDDDDDVRSVHVHGDRTVVVHAGRVDVFGLDDGRRKAAVLQRRVETGDNRAGACAVSRGPPGSPFAFACPGVNDGNLRVERWVGGFMPLVIGAHRWRVASVAMSWDAKLVATASVKGTIVRVFRVADGELLQEMKRGFDRADIYSIVFSPDSEWLAVSSDKGTVHVFHINVCSPSSSKTGCQDTTQSYSSKTGCQDTTQSYESYGAKAMKKYVSSIKDLLTLGYFDPERSVAQFHLRDNVKYLVAFGTRPNKNIVLIIGMDGSFYRCQFDPVNGGEMKQLEYTNFLNM</sequence>
<dbReference type="Pfam" id="PF21032">
    <property type="entry name" value="PROPPIN"/>
    <property type="match status" value="1"/>
</dbReference>
<dbReference type="eggNOG" id="KOG2111">
    <property type="taxonomic scope" value="Eukaryota"/>
</dbReference>
<dbReference type="OMA" id="AMSWDAK"/>
<dbReference type="SMART" id="SM00320">
    <property type="entry name" value="WD40"/>
    <property type="match status" value="3"/>
</dbReference>
<proteinExistence type="inferred from homology"/>
<organism evidence="5">
    <name type="scientific">Oryza nivara</name>
    <name type="common">Indian wild rice</name>
    <name type="synonym">Oryza sativa f. spontanea</name>
    <dbReference type="NCBI Taxonomy" id="4536"/>
    <lineage>
        <taxon>Eukaryota</taxon>
        <taxon>Viridiplantae</taxon>
        <taxon>Streptophyta</taxon>
        <taxon>Embryophyta</taxon>
        <taxon>Tracheophyta</taxon>
        <taxon>Spermatophyta</taxon>
        <taxon>Magnoliopsida</taxon>
        <taxon>Liliopsida</taxon>
        <taxon>Poales</taxon>
        <taxon>Poaceae</taxon>
        <taxon>BOP clade</taxon>
        <taxon>Oryzoideae</taxon>
        <taxon>Oryzeae</taxon>
        <taxon>Oryzinae</taxon>
        <taxon>Oryza</taxon>
    </lineage>
</organism>
<dbReference type="HOGENOM" id="CLU_413004_0_0_1"/>
<dbReference type="STRING" id="4536.A0A0E0I5H3"/>
<dbReference type="GO" id="GO:0034045">
    <property type="term" value="C:phagophore assembly site membrane"/>
    <property type="evidence" value="ECO:0007669"/>
    <property type="project" value="UniProtKB-SubCell"/>
</dbReference>
<protein>
    <submittedName>
        <fullName evidence="5">Uncharacterized protein</fullName>
    </submittedName>
</protein>
<dbReference type="AlphaFoldDB" id="A0A0E0I5H3"/>
<keyword evidence="3" id="KW-0677">Repeat</keyword>
<dbReference type="EnsemblPlants" id="ONIVA07G25460.1">
    <property type="protein sequence ID" value="ONIVA07G25460.1"/>
    <property type="gene ID" value="ONIVA07G25460"/>
</dbReference>
<reference evidence="5" key="2">
    <citation type="submission" date="2018-04" db="EMBL/GenBank/DDBJ databases">
        <title>OnivRS2 (Oryza nivara Reference Sequence Version 2).</title>
        <authorList>
            <person name="Zhang J."/>
            <person name="Kudrna D."/>
            <person name="Lee S."/>
            <person name="Talag J."/>
            <person name="Rajasekar S."/>
            <person name="Welchert J."/>
            <person name="Hsing Y.-I."/>
            <person name="Wing R.A."/>
        </authorList>
    </citation>
    <scope>NUCLEOTIDE SEQUENCE [LARGE SCALE GENOMIC DNA]</scope>
    <source>
        <strain evidence="5">SL10</strain>
    </source>
</reference>
<dbReference type="Proteomes" id="UP000006591">
    <property type="component" value="Chromosome 7"/>
</dbReference>
<comment type="subcellular location">
    <subcellularLocation>
        <location evidence="1">Preautophagosomal structure membrane</location>
        <topology evidence="1">Peripheral membrane protein</topology>
    </subcellularLocation>
</comment>
<dbReference type="PANTHER" id="PTHR11227">
    <property type="entry name" value="WD-REPEAT PROTEIN INTERACTING WITH PHOSPHOINOSIDES WIPI -RELATED"/>
    <property type="match status" value="1"/>
</dbReference>
<evidence type="ECO:0000256" key="4">
    <source>
        <dbReference type="ARBA" id="ARBA00025740"/>
    </source>
</evidence>
<keyword evidence="2" id="KW-0853">WD repeat</keyword>
<name>A0A0E0I5H3_ORYNI</name>
<keyword evidence="6" id="KW-1185">Reference proteome</keyword>
<dbReference type="InterPro" id="IPR036322">
    <property type="entry name" value="WD40_repeat_dom_sf"/>
</dbReference>
<evidence type="ECO:0000313" key="6">
    <source>
        <dbReference type="Proteomes" id="UP000006591"/>
    </source>
</evidence>
<evidence type="ECO:0000313" key="5">
    <source>
        <dbReference type="EnsemblPlants" id="ONIVA07G25460.1"/>
    </source>
</evidence>
<dbReference type="InterPro" id="IPR048720">
    <property type="entry name" value="PROPPIN"/>
</dbReference>
<accession>A0A0E0I5H3</accession>
<evidence type="ECO:0000256" key="2">
    <source>
        <dbReference type="ARBA" id="ARBA00022574"/>
    </source>
</evidence>
<reference evidence="5" key="1">
    <citation type="submission" date="2015-04" db="UniProtKB">
        <authorList>
            <consortium name="EnsemblPlants"/>
        </authorList>
    </citation>
    <scope>IDENTIFICATION</scope>
    <source>
        <strain evidence="5">SL10</strain>
    </source>
</reference>
<dbReference type="SUPFAM" id="SSF50978">
    <property type="entry name" value="WD40 repeat-like"/>
    <property type="match status" value="1"/>
</dbReference>
<evidence type="ECO:0000256" key="1">
    <source>
        <dbReference type="ARBA" id="ARBA00004623"/>
    </source>
</evidence>
<dbReference type="Gene3D" id="2.130.10.10">
    <property type="entry name" value="YVTN repeat-like/Quinoprotein amine dehydrogenase"/>
    <property type="match status" value="2"/>
</dbReference>
<comment type="similarity">
    <text evidence="4">Belongs to the WD repeat PROPPIN family.</text>
</comment>